<dbReference type="SUPFAM" id="SSF55874">
    <property type="entry name" value="ATPase domain of HSP90 chaperone/DNA topoisomerase II/histidine kinase"/>
    <property type="match status" value="1"/>
</dbReference>
<dbReference type="InterPro" id="IPR003594">
    <property type="entry name" value="HATPase_dom"/>
</dbReference>
<evidence type="ECO:0000256" key="5">
    <source>
        <dbReference type="SAM" id="Phobius"/>
    </source>
</evidence>
<keyword evidence="5" id="KW-0812">Transmembrane</keyword>
<evidence type="ECO:0000256" key="3">
    <source>
        <dbReference type="ARBA" id="ARBA00022553"/>
    </source>
</evidence>
<dbReference type="InterPro" id="IPR005467">
    <property type="entry name" value="His_kinase_dom"/>
</dbReference>
<dbReference type="Pfam" id="PF07695">
    <property type="entry name" value="7TMR-DISM_7TM"/>
    <property type="match status" value="1"/>
</dbReference>
<name>A0A9E8NFE8_9BACT</name>
<dbReference type="GO" id="GO:0005524">
    <property type="term" value="F:ATP binding"/>
    <property type="evidence" value="ECO:0007669"/>
    <property type="project" value="UniProtKB-KW"/>
</dbReference>
<feature type="transmembrane region" description="Helical" evidence="5">
    <location>
        <begin position="295"/>
        <end position="316"/>
    </location>
</feature>
<organism evidence="8 9">
    <name type="scientific">Dyadobacter pollutisoli</name>
    <dbReference type="NCBI Taxonomy" id="2910158"/>
    <lineage>
        <taxon>Bacteria</taxon>
        <taxon>Pseudomonadati</taxon>
        <taxon>Bacteroidota</taxon>
        <taxon>Cytophagia</taxon>
        <taxon>Cytophagales</taxon>
        <taxon>Spirosomataceae</taxon>
        <taxon>Dyadobacter</taxon>
    </lineage>
</organism>
<dbReference type="SMART" id="SM00387">
    <property type="entry name" value="HATPase_c"/>
    <property type="match status" value="1"/>
</dbReference>
<accession>A0A9E8NFE8</accession>
<dbReference type="Gene3D" id="2.60.40.2380">
    <property type="match status" value="1"/>
</dbReference>
<evidence type="ECO:0000256" key="1">
    <source>
        <dbReference type="ARBA" id="ARBA00000085"/>
    </source>
</evidence>
<dbReference type="PANTHER" id="PTHR43065">
    <property type="entry name" value="SENSOR HISTIDINE KINASE"/>
    <property type="match status" value="1"/>
</dbReference>
<dbReference type="Gene3D" id="1.10.287.130">
    <property type="match status" value="1"/>
</dbReference>
<evidence type="ECO:0000259" key="7">
    <source>
        <dbReference type="PROSITE" id="PS50109"/>
    </source>
</evidence>
<dbReference type="Pfam" id="PF02518">
    <property type="entry name" value="HATPase_c"/>
    <property type="match status" value="1"/>
</dbReference>
<dbReference type="KEGG" id="dpf:ON006_10190"/>
<dbReference type="RefSeq" id="WP_244819675.1">
    <property type="nucleotide sequence ID" value="NZ_CP112998.1"/>
</dbReference>
<evidence type="ECO:0000256" key="6">
    <source>
        <dbReference type="SAM" id="SignalP"/>
    </source>
</evidence>
<keyword evidence="8" id="KW-0547">Nucleotide-binding</keyword>
<dbReference type="Pfam" id="PF00512">
    <property type="entry name" value="HisKA"/>
    <property type="match status" value="1"/>
</dbReference>
<feature type="transmembrane region" description="Helical" evidence="5">
    <location>
        <begin position="351"/>
        <end position="374"/>
    </location>
</feature>
<comment type="catalytic activity">
    <reaction evidence="1">
        <text>ATP + protein L-histidine = ADP + protein N-phospho-L-histidine.</text>
        <dbReference type="EC" id="2.7.13.3"/>
    </reaction>
</comment>
<protein>
    <recommendedName>
        <fullName evidence="2">histidine kinase</fullName>
        <ecNumber evidence="2">2.7.13.3</ecNumber>
    </recommendedName>
</protein>
<evidence type="ECO:0000313" key="9">
    <source>
        <dbReference type="Proteomes" id="UP001164653"/>
    </source>
</evidence>
<feature type="transmembrane region" description="Helical" evidence="5">
    <location>
        <begin position="323"/>
        <end position="345"/>
    </location>
</feature>
<evidence type="ECO:0000313" key="8">
    <source>
        <dbReference type="EMBL" id="WAC14308.1"/>
    </source>
</evidence>
<dbReference type="Pfam" id="PF07696">
    <property type="entry name" value="7TMR-DISMED2"/>
    <property type="match status" value="1"/>
</dbReference>
<keyword evidence="6" id="KW-0732">Signal</keyword>
<sequence>MKKALYFLLLMISPVCSWAQTIVWKAGAESVEIGQKVWLLEDKAGKLTIDQVSSGKYAAAFVPSSKPILNFGITESFYWLKFRMDNETDDNLLLEMAQSFLPVCDFYYRGNGGVWQVQRAGYEVGVGQKQVKHHFPLFPLPKGDHDFYVRFQSFSPPTPVRIWNEEVYEVKANYQKLIYGLYEGILLFVVINNILLFFSFRRLSYLHYAVVVLLYAATVAAVSDGFLPYVISKPDMMFWYRLIPELNMPVLWLYCILFLEVKKYLPGFYNYTLALLAYFILIIVVSQFLPLSQVLLVNQINAVMLFGSIVWLGIAVRRKGNVLGYYLALTYLVFCFFVVLEAVYIQTGYPSYFFEISHVSVAILLEVFFLSYLLSKRFEWEKKDIENQRAVAQLQLLEKTLENEKIVREQNVSLEQKVTARTAELNQSLQNLKSVQNQLIQAEKMASLGELTAGIAHEIQNPLNFVNNFSEVSTELLDEIRDERSKGAERDEELEGVLLEDLTENLQKITHHGKRADAIVKGMLEHSRIGSGQKELTDINLLATEYGRLAYHGLRAKDKGFSPELVFDLDPHLVKTRTVGKDIGRVMVNLVSNAYYAVNQRKLTEPDLNPVITVSTRTLGNEMEIRVKDNGAGIPENLRQKIFQPFFSTKPTGQGTGLGLSLSYEIVVMGHNGRLELESSVGTGSEFIVIIPVEA</sequence>
<dbReference type="AlphaFoldDB" id="A0A9E8NFE8"/>
<dbReference type="PROSITE" id="PS50109">
    <property type="entry name" value="HIS_KIN"/>
    <property type="match status" value="1"/>
</dbReference>
<keyword evidence="5" id="KW-0472">Membrane</keyword>
<dbReference type="Proteomes" id="UP001164653">
    <property type="component" value="Chromosome"/>
</dbReference>
<dbReference type="InterPro" id="IPR003661">
    <property type="entry name" value="HisK_dim/P_dom"/>
</dbReference>
<dbReference type="InterPro" id="IPR011622">
    <property type="entry name" value="7TMR_DISM_rcpt_extracell_dom2"/>
</dbReference>
<dbReference type="Gene3D" id="3.30.565.10">
    <property type="entry name" value="Histidine kinase-like ATPase, C-terminal domain"/>
    <property type="match status" value="1"/>
</dbReference>
<dbReference type="InterPro" id="IPR036097">
    <property type="entry name" value="HisK_dim/P_sf"/>
</dbReference>
<dbReference type="InterPro" id="IPR004358">
    <property type="entry name" value="Sig_transdc_His_kin-like_C"/>
</dbReference>
<feature type="signal peptide" evidence="6">
    <location>
        <begin position="1"/>
        <end position="19"/>
    </location>
</feature>
<evidence type="ECO:0000256" key="4">
    <source>
        <dbReference type="SAM" id="Coils"/>
    </source>
</evidence>
<keyword evidence="5" id="KW-1133">Transmembrane helix</keyword>
<dbReference type="EMBL" id="CP112998">
    <property type="protein sequence ID" value="WAC14308.1"/>
    <property type="molecule type" value="Genomic_DNA"/>
</dbReference>
<keyword evidence="3" id="KW-0597">Phosphoprotein</keyword>
<dbReference type="GO" id="GO:0000155">
    <property type="term" value="F:phosphorelay sensor kinase activity"/>
    <property type="evidence" value="ECO:0007669"/>
    <property type="project" value="InterPro"/>
</dbReference>
<dbReference type="InterPro" id="IPR011623">
    <property type="entry name" value="7TMR_DISM_rcpt_extracell_dom1"/>
</dbReference>
<proteinExistence type="predicted"/>
<keyword evidence="9" id="KW-1185">Reference proteome</keyword>
<evidence type="ECO:0000256" key="2">
    <source>
        <dbReference type="ARBA" id="ARBA00012438"/>
    </source>
</evidence>
<dbReference type="PRINTS" id="PR00344">
    <property type="entry name" value="BCTRLSENSOR"/>
</dbReference>
<feature type="coiled-coil region" evidence="4">
    <location>
        <begin position="387"/>
        <end position="445"/>
    </location>
</feature>
<feature type="transmembrane region" description="Helical" evidence="5">
    <location>
        <begin position="237"/>
        <end position="259"/>
    </location>
</feature>
<dbReference type="EC" id="2.7.13.3" evidence="2"/>
<keyword evidence="4" id="KW-0175">Coiled coil</keyword>
<dbReference type="CDD" id="cd00082">
    <property type="entry name" value="HisKA"/>
    <property type="match status" value="1"/>
</dbReference>
<feature type="chain" id="PRO_5038827319" description="histidine kinase" evidence="6">
    <location>
        <begin position="20"/>
        <end position="695"/>
    </location>
</feature>
<dbReference type="SUPFAM" id="SSF47384">
    <property type="entry name" value="Homodimeric domain of signal transducing histidine kinase"/>
    <property type="match status" value="1"/>
</dbReference>
<keyword evidence="8" id="KW-0067">ATP-binding</keyword>
<reference evidence="8" key="1">
    <citation type="submission" date="2022-11" db="EMBL/GenBank/DDBJ databases">
        <title>Dyadobacter pollutisoli sp. nov., isolated from plastic dumped soil.</title>
        <authorList>
            <person name="Kim J.M."/>
            <person name="Kim K.R."/>
            <person name="Lee J.K."/>
            <person name="Hao L."/>
            <person name="Jeon C.O."/>
        </authorList>
    </citation>
    <scope>NUCLEOTIDE SEQUENCE</scope>
    <source>
        <strain evidence="8">U1</strain>
    </source>
</reference>
<feature type="transmembrane region" description="Helical" evidence="5">
    <location>
        <begin position="271"/>
        <end position="289"/>
    </location>
</feature>
<dbReference type="PANTHER" id="PTHR43065:SF42">
    <property type="entry name" value="TWO-COMPONENT SENSOR PPRA"/>
    <property type="match status" value="1"/>
</dbReference>
<feature type="transmembrane region" description="Helical" evidence="5">
    <location>
        <begin position="205"/>
        <end position="231"/>
    </location>
</feature>
<feature type="domain" description="Histidine kinase" evidence="7">
    <location>
        <begin position="454"/>
        <end position="695"/>
    </location>
</feature>
<gene>
    <name evidence="8" type="ORF">ON006_10190</name>
</gene>
<dbReference type="InterPro" id="IPR036890">
    <property type="entry name" value="HATPase_C_sf"/>
</dbReference>
<feature type="transmembrane region" description="Helical" evidence="5">
    <location>
        <begin position="177"/>
        <end position="198"/>
    </location>
</feature>
<dbReference type="SMART" id="SM00388">
    <property type="entry name" value="HisKA"/>
    <property type="match status" value="1"/>
</dbReference>